<dbReference type="InterPro" id="IPR012338">
    <property type="entry name" value="Beta-lactam/transpept-like"/>
</dbReference>
<dbReference type="InterPro" id="IPR005311">
    <property type="entry name" value="PBP_dimer"/>
</dbReference>
<dbReference type="STRING" id="36847.CLNEO_13170"/>
<dbReference type="AlphaFoldDB" id="A0A136WFL1"/>
<keyword evidence="7" id="KW-1185">Reference proteome</keyword>
<evidence type="ECO:0000313" key="7">
    <source>
        <dbReference type="Proteomes" id="UP000070539"/>
    </source>
</evidence>
<comment type="subcellular location">
    <subcellularLocation>
        <location evidence="1">Membrane</location>
    </subcellularLocation>
</comment>
<organism evidence="6 7">
    <name type="scientific">Anaerotignum neopropionicum</name>
    <dbReference type="NCBI Taxonomy" id="36847"/>
    <lineage>
        <taxon>Bacteria</taxon>
        <taxon>Bacillati</taxon>
        <taxon>Bacillota</taxon>
        <taxon>Clostridia</taxon>
        <taxon>Lachnospirales</taxon>
        <taxon>Anaerotignaceae</taxon>
        <taxon>Anaerotignum</taxon>
    </lineage>
</organism>
<keyword evidence="4" id="KW-1133">Transmembrane helix</keyword>
<proteinExistence type="inferred from homology"/>
<sequence>MKESTTRIKANNKFAFILFVFMSVFTIVLGRVIYLKVVHGEEYEAAAKNQQINRYDAVVAANRGSILDRNQQVLAISTAVYNVVLDPLVLSQNKEDAQEKTLTTLCQYFPELDYTTLKEYITVNPATGKINLPNHWKYLVKGVDRSLKEELEALNLKGIYFEQTSKRSYPLKNLACHLLGFIRGGSQWGIEGQFNDYMVGTPGRSFILYDGANNITYQDYPAQDGDTVITTIDYTIQQYADDIVSQTMEEWPAENISAMVVNPNTGEIYALAESNNFDLNDPSKPPQLETESTFQAQWELKSSAEQLEYLNNMWKNFSISSTYEPGSIYKPLVAAAALEEGVITPETTFYCGGSIDVSGTAIRCHLRSGHGTVNVEEILAQSCNVGIIQIAQRLGAEKIYRYQKEFGFGQKTGIDLPGEEDAANVLHSLSTIGPVELATISFGQSFNCTTIQIVTAFSALINGGNIMKPYVVSQVIAPNGDVVYDKKPEVVRQVISKKTSDYLRIALKATVERGTGKKIDIPGYSIACKTGTAEQGSRTRDDLWALTHMAYFPAENPQYLVMSVIYLPEDYVDGVQSTAPMTKSLIEKIIKYKNLEPTEGTGEAAAQKNQGTVVIPDYVGSSTYDVVTDLDAKGLTYKVVGTGNTITNQVPKAGATVEVGSEMILYVEKSSQDTGKVVVPNVVGKTYSDATSILTAAGFEVVFEGDTDGVVSSQDPKYGVSVEKGGEVKIKLVPQT</sequence>
<dbReference type="CDD" id="cd06577">
    <property type="entry name" value="PASTA_pknB"/>
    <property type="match status" value="1"/>
</dbReference>
<dbReference type="GO" id="GO:0005886">
    <property type="term" value="C:plasma membrane"/>
    <property type="evidence" value="ECO:0007669"/>
    <property type="project" value="TreeGrafter"/>
</dbReference>
<accession>A0A136WFL1</accession>
<reference evidence="6 7" key="1">
    <citation type="submission" date="2016-01" db="EMBL/GenBank/DDBJ databases">
        <title>Genome sequence of Clostridium neopropionicum X4, DSM-3847.</title>
        <authorList>
            <person name="Poehlein A."/>
            <person name="Beck M.H."/>
            <person name="Bengelsdorf F.R."/>
            <person name="Daniel R."/>
            <person name="Duerre P."/>
        </authorList>
    </citation>
    <scope>NUCLEOTIDE SEQUENCE [LARGE SCALE GENOMIC DNA]</scope>
    <source>
        <strain evidence="6 7">DSM-3847</strain>
    </source>
</reference>
<feature type="transmembrane region" description="Helical" evidence="4">
    <location>
        <begin position="12"/>
        <end position="34"/>
    </location>
</feature>
<feature type="domain" description="PASTA" evidence="5">
    <location>
        <begin position="673"/>
        <end position="734"/>
    </location>
</feature>
<dbReference type="Proteomes" id="UP000070539">
    <property type="component" value="Unassembled WGS sequence"/>
</dbReference>
<dbReference type="SUPFAM" id="SSF54184">
    <property type="entry name" value="Penicillin-binding protein 2x (pbp-2x), c-terminal domain"/>
    <property type="match status" value="2"/>
</dbReference>
<dbReference type="PATRIC" id="fig|36847.3.peg.1529"/>
<evidence type="ECO:0000313" key="6">
    <source>
        <dbReference type="EMBL" id="KXL53346.1"/>
    </source>
</evidence>
<dbReference type="Pfam" id="PF00905">
    <property type="entry name" value="Transpeptidase"/>
    <property type="match status" value="1"/>
</dbReference>
<keyword evidence="3 4" id="KW-0472">Membrane</keyword>
<dbReference type="SUPFAM" id="SSF56601">
    <property type="entry name" value="beta-lactamase/transpeptidase-like"/>
    <property type="match status" value="1"/>
</dbReference>
<name>A0A136WFL1_9FIRM</name>
<dbReference type="PANTHER" id="PTHR30627">
    <property type="entry name" value="PEPTIDOGLYCAN D,D-TRANSPEPTIDASE"/>
    <property type="match status" value="1"/>
</dbReference>
<dbReference type="Pfam" id="PF03793">
    <property type="entry name" value="PASTA"/>
    <property type="match status" value="2"/>
</dbReference>
<dbReference type="InterPro" id="IPR001460">
    <property type="entry name" value="PCN-bd_Tpept"/>
</dbReference>
<dbReference type="SMART" id="SM00740">
    <property type="entry name" value="PASTA"/>
    <property type="match status" value="2"/>
</dbReference>
<dbReference type="GO" id="GO:0008658">
    <property type="term" value="F:penicillin binding"/>
    <property type="evidence" value="ECO:0007669"/>
    <property type="project" value="InterPro"/>
</dbReference>
<dbReference type="InterPro" id="IPR050515">
    <property type="entry name" value="Beta-lactam/transpept"/>
</dbReference>
<keyword evidence="4" id="KW-0812">Transmembrane</keyword>
<evidence type="ECO:0000259" key="5">
    <source>
        <dbReference type="PROSITE" id="PS51178"/>
    </source>
</evidence>
<dbReference type="EMBL" id="LRVM01000003">
    <property type="protein sequence ID" value="KXL53346.1"/>
    <property type="molecule type" value="Genomic_DNA"/>
</dbReference>
<gene>
    <name evidence="6" type="primary">spoVD_2</name>
    <name evidence="6" type="ORF">CLNEO_13170</name>
</gene>
<dbReference type="InterPro" id="IPR036138">
    <property type="entry name" value="PBP_dimer_sf"/>
</dbReference>
<dbReference type="Gene3D" id="3.30.10.20">
    <property type="match status" value="1"/>
</dbReference>
<dbReference type="Gene3D" id="3.40.710.10">
    <property type="entry name" value="DD-peptidase/beta-lactamase superfamily"/>
    <property type="match status" value="1"/>
</dbReference>
<evidence type="ECO:0000256" key="3">
    <source>
        <dbReference type="ARBA" id="ARBA00023136"/>
    </source>
</evidence>
<evidence type="ECO:0000256" key="1">
    <source>
        <dbReference type="ARBA" id="ARBA00004370"/>
    </source>
</evidence>
<dbReference type="Gene3D" id="3.90.1310.10">
    <property type="entry name" value="Penicillin-binding protein 2a (Domain 2)"/>
    <property type="match status" value="1"/>
</dbReference>
<protein>
    <submittedName>
        <fullName evidence="6">Stage V sporulation protein D</fullName>
    </submittedName>
</protein>
<dbReference type="CDD" id="cd06576">
    <property type="entry name" value="PASTA_Pbp2x-like_1"/>
    <property type="match status" value="1"/>
</dbReference>
<dbReference type="GO" id="GO:0071555">
    <property type="term" value="P:cell wall organization"/>
    <property type="evidence" value="ECO:0007669"/>
    <property type="project" value="TreeGrafter"/>
</dbReference>
<dbReference type="PANTHER" id="PTHR30627:SF1">
    <property type="entry name" value="PEPTIDOGLYCAN D,D-TRANSPEPTIDASE FTSI"/>
    <property type="match status" value="1"/>
</dbReference>
<comment type="similarity">
    <text evidence="2">Belongs to the transpeptidase family.</text>
</comment>
<comment type="caution">
    <text evidence="6">The sequence shown here is derived from an EMBL/GenBank/DDBJ whole genome shotgun (WGS) entry which is preliminary data.</text>
</comment>
<dbReference type="Pfam" id="PF03717">
    <property type="entry name" value="PBP_dimer"/>
    <property type="match status" value="1"/>
</dbReference>
<dbReference type="PROSITE" id="PS51178">
    <property type="entry name" value="PASTA"/>
    <property type="match status" value="2"/>
</dbReference>
<evidence type="ECO:0000256" key="2">
    <source>
        <dbReference type="ARBA" id="ARBA00007171"/>
    </source>
</evidence>
<dbReference type="InterPro" id="IPR005543">
    <property type="entry name" value="PASTA_dom"/>
</dbReference>
<feature type="domain" description="PASTA" evidence="5">
    <location>
        <begin position="608"/>
        <end position="669"/>
    </location>
</feature>
<evidence type="ECO:0000256" key="4">
    <source>
        <dbReference type="SAM" id="Phobius"/>
    </source>
</evidence>
<dbReference type="SUPFAM" id="SSF56519">
    <property type="entry name" value="Penicillin binding protein dimerisation domain"/>
    <property type="match status" value="1"/>
</dbReference>
<dbReference type="RefSeq" id="WP_066086287.1">
    <property type="nucleotide sequence ID" value="NZ_LRVM01000003.1"/>
</dbReference>